<evidence type="ECO:0000256" key="7">
    <source>
        <dbReference type="SAM" id="MobiDB-lite"/>
    </source>
</evidence>
<dbReference type="InterPro" id="IPR027084">
    <property type="entry name" value="Mps1_cat"/>
</dbReference>
<dbReference type="GO" id="GO:0007094">
    <property type="term" value="P:mitotic spindle assembly checkpoint signaling"/>
    <property type="evidence" value="ECO:0007669"/>
    <property type="project" value="TreeGrafter"/>
</dbReference>
<dbReference type="Gene3D" id="3.30.200.20">
    <property type="entry name" value="Phosphorylase Kinase, domain 1"/>
    <property type="match status" value="1"/>
</dbReference>
<feature type="compositionally biased region" description="Low complexity" evidence="7">
    <location>
        <begin position="26"/>
        <end position="35"/>
    </location>
</feature>
<feature type="compositionally biased region" description="Low complexity" evidence="7">
    <location>
        <begin position="776"/>
        <end position="785"/>
    </location>
</feature>
<dbReference type="GO" id="GO:0004674">
    <property type="term" value="F:protein serine/threonine kinase activity"/>
    <property type="evidence" value="ECO:0007669"/>
    <property type="project" value="UniProtKB-KW"/>
</dbReference>
<dbReference type="EMBL" id="BQKY01000004">
    <property type="protein sequence ID" value="GJN88993.1"/>
    <property type="molecule type" value="Genomic_DNA"/>
</dbReference>
<keyword evidence="3 6" id="KW-0547">Nucleotide-binding</keyword>
<feature type="compositionally biased region" description="Low complexity" evidence="7">
    <location>
        <begin position="339"/>
        <end position="355"/>
    </location>
</feature>
<organism evidence="9 10">
    <name type="scientific">Rhodotorula paludigena</name>
    <dbReference type="NCBI Taxonomy" id="86838"/>
    <lineage>
        <taxon>Eukaryota</taxon>
        <taxon>Fungi</taxon>
        <taxon>Dikarya</taxon>
        <taxon>Basidiomycota</taxon>
        <taxon>Pucciniomycotina</taxon>
        <taxon>Microbotryomycetes</taxon>
        <taxon>Sporidiobolales</taxon>
        <taxon>Sporidiobolaceae</taxon>
        <taxon>Rhodotorula</taxon>
    </lineage>
</organism>
<dbReference type="GO" id="GO:0005634">
    <property type="term" value="C:nucleus"/>
    <property type="evidence" value="ECO:0007669"/>
    <property type="project" value="TreeGrafter"/>
</dbReference>
<keyword evidence="1" id="KW-0723">Serine/threonine-protein kinase</keyword>
<feature type="compositionally biased region" description="Low complexity" evidence="7">
    <location>
        <begin position="596"/>
        <end position="614"/>
    </location>
</feature>
<feature type="compositionally biased region" description="Pro residues" evidence="7">
    <location>
        <begin position="759"/>
        <end position="775"/>
    </location>
</feature>
<evidence type="ECO:0000313" key="9">
    <source>
        <dbReference type="EMBL" id="GJN88993.1"/>
    </source>
</evidence>
<dbReference type="PANTHER" id="PTHR22974">
    <property type="entry name" value="MIXED LINEAGE PROTEIN KINASE"/>
    <property type="match status" value="1"/>
</dbReference>
<feature type="domain" description="Protein kinase" evidence="8">
    <location>
        <begin position="904"/>
        <end position="1186"/>
    </location>
</feature>
<reference evidence="9 10" key="1">
    <citation type="submission" date="2021-12" db="EMBL/GenBank/DDBJ databases">
        <title>High titer production of polyol ester of fatty acids by Rhodotorula paludigena BS15 towards product separation-free biomass refinery.</title>
        <authorList>
            <person name="Mano J."/>
            <person name="Ono H."/>
            <person name="Tanaka T."/>
            <person name="Naito K."/>
            <person name="Sushida H."/>
            <person name="Ike M."/>
            <person name="Tokuyasu K."/>
            <person name="Kitaoka M."/>
        </authorList>
    </citation>
    <scope>NUCLEOTIDE SEQUENCE [LARGE SCALE GENOMIC DNA]</scope>
    <source>
        <strain evidence="9 10">BS15</strain>
    </source>
</reference>
<dbReference type="PANTHER" id="PTHR22974:SF21">
    <property type="entry name" value="DUAL SPECIFICITY PROTEIN KINASE TTK"/>
    <property type="match status" value="1"/>
</dbReference>
<dbReference type="Gene3D" id="1.10.510.10">
    <property type="entry name" value="Transferase(Phosphotransferase) domain 1"/>
    <property type="match status" value="1"/>
</dbReference>
<feature type="compositionally biased region" description="Low complexity" evidence="7">
    <location>
        <begin position="56"/>
        <end position="70"/>
    </location>
</feature>
<dbReference type="GO" id="GO:0004712">
    <property type="term" value="F:protein serine/threonine/tyrosine kinase activity"/>
    <property type="evidence" value="ECO:0007669"/>
    <property type="project" value="TreeGrafter"/>
</dbReference>
<dbReference type="InterPro" id="IPR000719">
    <property type="entry name" value="Prot_kinase_dom"/>
</dbReference>
<dbReference type="Pfam" id="PF00069">
    <property type="entry name" value="Pkinase"/>
    <property type="match status" value="1"/>
</dbReference>
<feature type="region of interest" description="Disordered" evidence="7">
    <location>
        <begin position="500"/>
        <end position="543"/>
    </location>
</feature>
<evidence type="ECO:0000256" key="2">
    <source>
        <dbReference type="ARBA" id="ARBA00022679"/>
    </source>
</evidence>
<feature type="region of interest" description="Disordered" evidence="7">
    <location>
        <begin position="571"/>
        <end position="785"/>
    </location>
</feature>
<dbReference type="GO" id="GO:0034501">
    <property type="term" value="P:protein localization to kinetochore"/>
    <property type="evidence" value="ECO:0007669"/>
    <property type="project" value="TreeGrafter"/>
</dbReference>
<feature type="binding site" evidence="6">
    <location>
        <position position="932"/>
    </location>
    <ligand>
        <name>ATP</name>
        <dbReference type="ChEBI" id="CHEBI:30616"/>
    </ligand>
</feature>
<accession>A0AAV5GFU8</accession>
<feature type="region of interest" description="Disordered" evidence="7">
    <location>
        <begin position="1"/>
        <end position="485"/>
    </location>
</feature>
<dbReference type="InterPro" id="IPR017441">
    <property type="entry name" value="Protein_kinase_ATP_BS"/>
</dbReference>
<feature type="compositionally biased region" description="Polar residues" evidence="7">
    <location>
        <begin position="475"/>
        <end position="485"/>
    </location>
</feature>
<dbReference type="SUPFAM" id="SSF56112">
    <property type="entry name" value="Protein kinase-like (PK-like)"/>
    <property type="match status" value="1"/>
</dbReference>
<proteinExistence type="predicted"/>
<dbReference type="PROSITE" id="PS00107">
    <property type="entry name" value="PROTEIN_KINASE_ATP"/>
    <property type="match status" value="1"/>
</dbReference>
<evidence type="ECO:0000313" key="10">
    <source>
        <dbReference type="Proteomes" id="UP001342314"/>
    </source>
</evidence>
<feature type="compositionally biased region" description="Polar residues" evidence="7">
    <location>
        <begin position="676"/>
        <end position="693"/>
    </location>
</feature>
<evidence type="ECO:0000259" key="8">
    <source>
        <dbReference type="PROSITE" id="PS50011"/>
    </source>
</evidence>
<dbReference type="Proteomes" id="UP001342314">
    <property type="component" value="Unassembled WGS sequence"/>
</dbReference>
<protein>
    <recommendedName>
        <fullName evidence="8">Protein kinase domain-containing protein</fullName>
    </recommendedName>
</protein>
<keyword evidence="2" id="KW-0808">Transferase</keyword>
<name>A0AAV5GFU8_9BASI</name>
<feature type="compositionally biased region" description="Low complexity" evidence="7">
    <location>
        <begin position="82"/>
        <end position="94"/>
    </location>
</feature>
<evidence type="ECO:0000256" key="5">
    <source>
        <dbReference type="ARBA" id="ARBA00022840"/>
    </source>
</evidence>
<dbReference type="InterPro" id="IPR008271">
    <property type="entry name" value="Ser/Thr_kinase_AS"/>
</dbReference>
<evidence type="ECO:0000256" key="4">
    <source>
        <dbReference type="ARBA" id="ARBA00022777"/>
    </source>
</evidence>
<evidence type="ECO:0000256" key="3">
    <source>
        <dbReference type="ARBA" id="ARBA00022741"/>
    </source>
</evidence>
<sequence length="1519" mass="160726">MSGQPSTPSTSKGSNAFGKLLNKLRTPTGDTASDGAGAGGASTPRSASPFSAMLGRRSSSKASVRSYASSTHDRAPIPPFPSSLNGSASSLSAGPSPPSYALETDDDLDLPQFESERLAYPGRGGAGAGSGAASLYSHPLASTSTLASNSAATADPAAPFADYSIPPRPSTSMSTRSRTGSTADSLSGSGGGGWKSALLGSGSRDAAASLGRGFGKSVFGRSKENVAAQGDDEDDELTHKVPSKQDELGALPAPRAPLTRLPSTDSTLSASQPAASSQAHLASTTPGLARPGLSKSTNSAQPSAGTRRLFASRSTGGDRVVGRARRVVQPAQPPSAGTPDGPAGSDAYDGDSSASAKDDSPLGLSGAAASRETSPEIAPPPVRARPPISPNAHGRSRSELPPSSPKIASAERASSTVTIGSSTYQPRHGLAASGATRPASSLGYHSTSDQADASPPSLGAGGSSQLGSSRGYLQASASQYQQPQGSTAFRNRFLSSASNLSLSSSSAHNSPDLASGSAPSTSNASPPMLSSSLSTSTSSTSVQSVNGAAPFKLAPMGAALSRKNSVSMLASLAEDPRPPASAAARAASFESRRAEPAPLAPRASLDEQQQQQRRASPPREMMVPYAHRRGSSISRGAGAGEAMETIGTSSSSSSTHGGTTLVNGSNGLGGHKRTNSETITQSSLMARPGSSTAVYRDEPQQARPQVARVPSGQLQHQQQQYQAPPVVDVHPDPQPPAFQPYHDENAYDARSASSYARHAPPPSAPPQHALPPQPQQQPQAPSTAQRPVLAEINRGYMSSAQGMPQQQPPSTQPRAGAPVYQKDYQVPLRDRSPGIAEATPSVTVQQQHYQSHQAYQHQQQHQQQQFVQQQMVPPHVQMVGYTPGTEHAAEKRQPKPIMVNGKAYHRAGILGRGGSSKVYRVMSASNELLALKKVDTRNDAESRASFINEITLLRKLEGKPEIIQLIDSEVQGKYVIMVMEAGETDLNSLLASHAGKPVSLNFIRYIWEQMLSAVQVIHDEAVVHSDLKPANFVLVKGRLKLIDFGISKAIAADTTNIGREQQIGTANYMPPEALNDTGLGQGGKRLMKLGRAADVWSLGCILYQMVYGGAPFSHLRDLALKVAAIANPRHRIAFPDHAVPTGRRGEPLTEHRFKVGPDLLDTLKSCLRYDSKERATIPELLMQPFLRRSGDEAAPAPSSSRYPCINDQMMEAVIKCVADKVAKGEVRSDLDIVDIASAAAKHTRKGKTPARARYGRSPSSSLLTELEETDNELVDLTRKRKRNAFYTGRWTPMEENELGRIAGLLGADWPGVQAEMVKEGYKQRSTSALKTRYRLWKAQDDLRKKFAVTSCKGEEVEEELWTSIDPVLEGLCHARAEPAATIGLRHEIDWPAVFEMFPTKAAIVIKSRFRRTERLHKKHIKKQKTAEQSATRARMALATRTSGLRGGGPVAQRSDAPSNISGTTRSEYNPGPRVDPASIGGASGWAPPFAGGSGLTQEEQAALSAGHRIKSDPFVAYRY</sequence>
<comment type="caution">
    <text evidence="9">The sequence shown here is derived from an EMBL/GenBank/DDBJ whole genome shotgun (WGS) entry which is preliminary data.</text>
</comment>
<dbReference type="GO" id="GO:0098813">
    <property type="term" value="P:nuclear chromosome segregation"/>
    <property type="evidence" value="ECO:0007669"/>
    <property type="project" value="UniProtKB-ARBA"/>
</dbReference>
<feature type="compositionally biased region" description="Polar residues" evidence="7">
    <location>
        <begin position="412"/>
        <end position="425"/>
    </location>
</feature>
<feature type="compositionally biased region" description="Low complexity" evidence="7">
    <location>
        <begin position="248"/>
        <end position="283"/>
    </location>
</feature>
<keyword evidence="5 6" id="KW-0067">ATP-binding</keyword>
<dbReference type="FunFam" id="1.10.510.10:FF:000224">
    <property type="entry name" value="serine/threonine-protein kinase mph1 isoform X1"/>
    <property type="match status" value="1"/>
</dbReference>
<feature type="compositionally biased region" description="Low complexity" evidence="7">
    <location>
        <begin position="713"/>
        <end position="728"/>
    </location>
</feature>
<dbReference type="FunFam" id="3.30.200.20:FF:000131">
    <property type="entry name" value="Dual specificity protein kinase TTK"/>
    <property type="match status" value="1"/>
</dbReference>
<dbReference type="SMART" id="SM00220">
    <property type="entry name" value="S_TKc"/>
    <property type="match status" value="1"/>
</dbReference>
<dbReference type="InterPro" id="IPR011009">
    <property type="entry name" value="Kinase-like_dom_sf"/>
</dbReference>
<feature type="compositionally biased region" description="Pro residues" evidence="7">
    <location>
        <begin position="377"/>
        <end position="389"/>
    </location>
</feature>
<evidence type="ECO:0000256" key="6">
    <source>
        <dbReference type="PROSITE-ProRule" id="PRU10141"/>
    </source>
</evidence>
<feature type="region of interest" description="Disordered" evidence="7">
    <location>
        <begin position="1440"/>
        <end position="1498"/>
    </location>
</feature>
<feature type="compositionally biased region" description="Polar residues" evidence="7">
    <location>
        <begin position="1455"/>
        <end position="1467"/>
    </location>
</feature>
<keyword evidence="10" id="KW-1185">Reference proteome</keyword>
<dbReference type="CDD" id="cd14131">
    <property type="entry name" value="PKc_Mps1"/>
    <property type="match status" value="1"/>
</dbReference>
<feature type="compositionally biased region" description="Basic and acidic residues" evidence="7">
    <location>
        <begin position="237"/>
        <end position="247"/>
    </location>
</feature>
<keyword evidence="4" id="KW-0418">Kinase</keyword>
<dbReference type="GO" id="GO:0005524">
    <property type="term" value="F:ATP binding"/>
    <property type="evidence" value="ECO:0007669"/>
    <property type="project" value="UniProtKB-UniRule"/>
</dbReference>
<feature type="compositionally biased region" description="Low complexity" evidence="7">
    <location>
        <begin position="580"/>
        <end position="589"/>
    </location>
</feature>
<evidence type="ECO:0000256" key="1">
    <source>
        <dbReference type="ARBA" id="ARBA00022527"/>
    </source>
</evidence>
<dbReference type="PROSITE" id="PS50011">
    <property type="entry name" value="PROTEIN_KINASE_DOM"/>
    <property type="match status" value="1"/>
</dbReference>
<gene>
    <name evidence="9" type="ORF">Rhopal_001964-T1</name>
</gene>
<dbReference type="PROSITE" id="PS00108">
    <property type="entry name" value="PROTEIN_KINASE_ST"/>
    <property type="match status" value="1"/>
</dbReference>
<dbReference type="GO" id="GO:0000776">
    <property type="term" value="C:kinetochore"/>
    <property type="evidence" value="ECO:0007669"/>
    <property type="project" value="TreeGrafter"/>
</dbReference>
<feature type="compositionally biased region" description="Polar residues" evidence="7">
    <location>
        <begin position="294"/>
        <end position="304"/>
    </location>
</feature>
<dbReference type="GO" id="GO:0033316">
    <property type="term" value="P:meiotic spindle assembly checkpoint signaling"/>
    <property type="evidence" value="ECO:0007669"/>
    <property type="project" value="TreeGrafter"/>
</dbReference>
<feature type="compositionally biased region" description="Low complexity" evidence="7">
    <location>
        <begin position="140"/>
        <end position="187"/>
    </location>
</feature>
<feature type="compositionally biased region" description="Polar residues" evidence="7">
    <location>
        <begin position="1"/>
        <end position="14"/>
    </location>
</feature>
<feature type="compositionally biased region" description="Low complexity" evidence="7">
    <location>
        <begin position="749"/>
        <end position="758"/>
    </location>
</feature>
<feature type="compositionally biased region" description="Low complexity" evidence="7">
    <location>
        <begin position="645"/>
        <end position="660"/>
    </location>
</feature>